<reference evidence="2 3" key="1">
    <citation type="submission" date="2024-10" db="EMBL/GenBank/DDBJ databases">
        <authorList>
            <person name="Yibar A."/>
            <person name="Saticioglu I.B."/>
            <person name="Duman M."/>
            <person name="Ajmi N."/>
            <person name="Gurler F."/>
            <person name="Ay H."/>
            <person name="Onuk E."/>
            <person name="Guler S."/>
            <person name="Romalde J.L."/>
        </authorList>
    </citation>
    <scope>NUCLEOTIDE SEQUENCE [LARGE SCALE GENOMIC DNA]</scope>
    <source>
        <strain evidence="2 3">14-MA-B</strain>
    </source>
</reference>
<dbReference type="PANTHER" id="PTHR43798:SF33">
    <property type="entry name" value="HYDROLASE, PUTATIVE (AFU_ORTHOLOGUE AFUA_2G14860)-RELATED"/>
    <property type="match status" value="1"/>
</dbReference>
<dbReference type="RefSeq" id="WP_394607172.1">
    <property type="nucleotide sequence ID" value="NZ_JBIHSN010000002.1"/>
</dbReference>
<proteinExistence type="predicted"/>
<dbReference type="EMBL" id="JBIHSN010000002">
    <property type="protein sequence ID" value="MFH0264254.1"/>
    <property type="molecule type" value="Genomic_DNA"/>
</dbReference>
<keyword evidence="2" id="KW-0378">Hydrolase</keyword>
<feature type="domain" description="AB hydrolase-1" evidence="1">
    <location>
        <begin position="7"/>
        <end position="233"/>
    </location>
</feature>
<name>A0ABW7IRN6_9VIBR</name>
<dbReference type="InterPro" id="IPR000073">
    <property type="entry name" value="AB_hydrolase_1"/>
</dbReference>
<dbReference type="SUPFAM" id="SSF53474">
    <property type="entry name" value="alpha/beta-Hydrolases"/>
    <property type="match status" value="1"/>
</dbReference>
<evidence type="ECO:0000259" key="1">
    <source>
        <dbReference type="Pfam" id="PF12697"/>
    </source>
</evidence>
<comment type="caution">
    <text evidence="2">The sequence shown here is derived from an EMBL/GenBank/DDBJ whole genome shotgun (WGS) entry which is preliminary data.</text>
</comment>
<evidence type="ECO:0000313" key="3">
    <source>
        <dbReference type="Proteomes" id="UP001607151"/>
    </source>
</evidence>
<dbReference type="InterPro" id="IPR029058">
    <property type="entry name" value="AB_hydrolase_fold"/>
</dbReference>
<keyword evidence="3" id="KW-1185">Reference proteome</keyword>
<dbReference type="Proteomes" id="UP001607151">
    <property type="component" value="Unassembled WGS sequence"/>
</dbReference>
<dbReference type="Gene3D" id="3.40.50.1820">
    <property type="entry name" value="alpha/beta hydrolase"/>
    <property type="match status" value="1"/>
</dbReference>
<sequence length="255" mass="28634">MENKPTLVLIHGFLSGPEYWHKQINTLSERYNVQAICLKGFSTRGPEVAPDSIEGFANDVIRLLEGQGIDSFYLLGHSMGGMIAQQIAHCIPQRVKGLILYGTGPHGSLPGRFEPIDYSIKKASIETFPSSVYLAVNSWFLDSKKSQNDIQESLLLASQASFDSYKNGLLAMSTWDGEDYLATFEMPTLIIWGDNDRSYQWESQPFKLWKNIPHSSLSVVNDCAHNVHLEKPHMFNLIVENYLEHLSLANPEATS</sequence>
<dbReference type="GO" id="GO:0016787">
    <property type="term" value="F:hydrolase activity"/>
    <property type="evidence" value="ECO:0007669"/>
    <property type="project" value="UniProtKB-KW"/>
</dbReference>
<dbReference type="InterPro" id="IPR050266">
    <property type="entry name" value="AB_hydrolase_sf"/>
</dbReference>
<organism evidence="2 3">
    <name type="scientific">Vibrio rumoiensis</name>
    <dbReference type="NCBI Taxonomy" id="76258"/>
    <lineage>
        <taxon>Bacteria</taxon>
        <taxon>Pseudomonadati</taxon>
        <taxon>Pseudomonadota</taxon>
        <taxon>Gammaproteobacteria</taxon>
        <taxon>Vibrionales</taxon>
        <taxon>Vibrionaceae</taxon>
        <taxon>Vibrio</taxon>
    </lineage>
</organism>
<evidence type="ECO:0000313" key="2">
    <source>
        <dbReference type="EMBL" id="MFH0264254.1"/>
    </source>
</evidence>
<dbReference type="PANTHER" id="PTHR43798">
    <property type="entry name" value="MONOACYLGLYCEROL LIPASE"/>
    <property type="match status" value="1"/>
</dbReference>
<dbReference type="PRINTS" id="PR00111">
    <property type="entry name" value="ABHYDROLASE"/>
</dbReference>
<accession>A0ABW7IRN6</accession>
<gene>
    <name evidence="2" type="ORF">ACGRQ9_01710</name>
</gene>
<protein>
    <submittedName>
        <fullName evidence="2">Alpha/beta fold hydrolase</fullName>
    </submittedName>
</protein>
<dbReference type="Pfam" id="PF12697">
    <property type="entry name" value="Abhydrolase_6"/>
    <property type="match status" value="1"/>
</dbReference>